<evidence type="ECO:0000313" key="2">
    <source>
        <dbReference type="Proteomes" id="UP000295748"/>
    </source>
</evidence>
<dbReference type="RefSeq" id="WP_135067202.1">
    <property type="nucleotide sequence ID" value="NZ_CP038266.1"/>
</dbReference>
<accession>A0ABX5SUZ3</accession>
<name>A0ABX5SUZ3_9MICO</name>
<evidence type="ECO:0000313" key="1">
    <source>
        <dbReference type="EMBL" id="QBR89067.1"/>
    </source>
</evidence>
<dbReference type="Proteomes" id="UP000295748">
    <property type="component" value="Chromosome"/>
</dbReference>
<keyword evidence="2" id="KW-1185">Reference proteome</keyword>
<protein>
    <submittedName>
        <fullName evidence="1">Uncharacterized protein</fullName>
    </submittedName>
</protein>
<gene>
    <name evidence="1" type="ORF">E4K62_10445</name>
</gene>
<organism evidence="1 2">
    <name type="scientific">Microbacterium wangchenii</name>
    <dbReference type="NCBI Taxonomy" id="2541726"/>
    <lineage>
        <taxon>Bacteria</taxon>
        <taxon>Bacillati</taxon>
        <taxon>Actinomycetota</taxon>
        <taxon>Actinomycetes</taxon>
        <taxon>Micrococcales</taxon>
        <taxon>Microbacteriaceae</taxon>
        <taxon>Microbacterium</taxon>
    </lineage>
</organism>
<proteinExistence type="predicted"/>
<dbReference type="EMBL" id="CP038266">
    <property type="protein sequence ID" value="QBR89067.1"/>
    <property type="molecule type" value="Genomic_DNA"/>
</dbReference>
<reference evidence="1 2" key="1">
    <citation type="submission" date="2019-03" db="EMBL/GenBank/DDBJ databases">
        <authorList>
            <person name="Dong K."/>
        </authorList>
    </citation>
    <scope>NUCLEOTIDE SEQUENCE [LARGE SCALE GENOMIC DNA]</scope>
    <source>
        <strain evidence="2">dk512</strain>
    </source>
</reference>
<sequence length="167" mass="18027">MAILGDPLPCLRDLRARPEAESFTDVADVQGGHSGAVVGVDATAAGSRAELRGHLRCIGDLGEELCRRLPALEHLILLIDRVALPAEDVRRECDTAARRIHTRLEQAGGRSVIVTALLTDGCDDYARLADRVLARSRQAESLDAGVALLWREIARTPIGRVAANDYV</sequence>